<dbReference type="InterPro" id="IPR036259">
    <property type="entry name" value="MFS_trans_sf"/>
</dbReference>
<keyword evidence="6" id="KW-0325">Glycoprotein</keyword>
<dbReference type="GeneID" id="115622782"/>
<evidence type="ECO:0000256" key="2">
    <source>
        <dbReference type="ARBA" id="ARBA00009172"/>
    </source>
</evidence>
<evidence type="ECO:0000313" key="9">
    <source>
        <dbReference type="RefSeq" id="XP_030372699.1"/>
    </source>
</evidence>
<feature type="transmembrane region" description="Helical" evidence="7">
    <location>
        <begin position="184"/>
        <end position="202"/>
    </location>
</feature>
<dbReference type="GO" id="GO:0005886">
    <property type="term" value="C:plasma membrane"/>
    <property type="evidence" value="ECO:0007669"/>
    <property type="project" value="TreeGrafter"/>
</dbReference>
<keyword evidence="4 7" id="KW-1133">Transmembrane helix</keyword>
<proteinExistence type="inferred from homology"/>
<evidence type="ECO:0000256" key="4">
    <source>
        <dbReference type="ARBA" id="ARBA00022989"/>
    </source>
</evidence>
<dbReference type="FunFam" id="1.20.1250.20:FF:000290">
    <property type="entry name" value="Unc-93 homolog A"/>
    <property type="match status" value="1"/>
</dbReference>
<dbReference type="RefSeq" id="XP_030372699.1">
    <property type="nucleotide sequence ID" value="XM_030516839.1"/>
</dbReference>
<comment type="subcellular location">
    <subcellularLocation>
        <location evidence="1">Membrane</location>
        <topology evidence="1">Multi-pass membrane protein</topology>
    </subcellularLocation>
</comment>
<name>A0A6J2T9K0_DROLE</name>
<evidence type="ECO:0000256" key="5">
    <source>
        <dbReference type="ARBA" id="ARBA00023136"/>
    </source>
</evidence>
<evidence type="ECO:0000256" key="3">
    <source>
        <dbReference type="ARBA" id="ARBA00022692"/>
    </source>
</evidence>
<dbReference type="GO" id="GO:0043266">
    <property type="term" value="P:regulation of potassium ion transport"/>
    <property type="evidence" value="ECO:0007669"/>
    <property type="project" value="TreeGrafter"/>
</dbReference>
<accession>A0A6J2T9K0</accession>
<dbReference type="Pfam" id="PF05978">
    <property type="entry name" value="UNC-93"/>
    <property type="match status" value="1"/>
</dbReference>
<reference evidence="9" key="1">
    <citation type="submission" date="2025-08" db="UniProtKB">
        <authorList>
            <consortium name="RefSeq"/>
        </authorList>
    </citation>
    <scope>IDENTIFICATION</scope>
    <source>
        <strain evidence="9">11010-0011.00</strain>
        <tissue evidence="9">Whole body</tissue>
    </source>
</reference>
<keyword evidence="8" id="KW-1185">Reference proteome</keyword>
<dbReference type="GO" id="GO:0006937">
    <property type="term" value="P:regulation of muscle contraction"/>
    <property type="evidence" value="ECO:0007669"/>
    <property type="project" value="TreeGrafter"/>
</dbReference>
<feature type="transmembrane region" description="Helical" evidence="7">
    <location>
        <begin position="145"/>
        <end position="172"/>
    </location>
</feature>
<protein>
    <submittedName>
        <fullName evidence="9">UNC93-like protein</fullName>
    </submittedName>
</protein>
<evidence type="ECO:0000256" key="1">
    <source>
        <dbReference type="ARBA" id="ARBA00004141"/>
    </source>
</evidence>
<dbReference type="InterPro" id="IPR010291">
    <property type="entry name" value="Ion_channel_UNC-93"/>
</dbReference>
<evidence type="ECO:0000313" key="8">
    <source>
        <dbReference type="Proteomes" id="UP000504634"/>
    </source>
</evidence>
<dbReference type="OrthoDB" id="78663at2759"/>
<dbReference type="SUPFAM" id="SSF103473">
    <property type="entry name" value="MFS general substrate transporter"/>
    <property type="match status" value="1"/>
</dbReference>
<comment type="similarity">
    <text evidence="2">Belongs to the unc-93 family.</text>
</comment>
<keyword evidence="3 7" id="KW-0812">Transmembrane</keyword>
<organism evidence="8 9">
    <name type="scientific">Drosophila lebanonensis</name>
    <name type="common">Fruit fly</name>
    <name type="synonym">Scaptodrosophila lebanonensis</name>
    <dbReference type="NCBI Taxonomy" id="7225"/>
    <lineage>
        <taxon>Eukaryota</taxon>
        <taxon>Metazoa</taxon>
        <taxon>Ecdysozoa</taxon>
        <taxon>Arthropoda</taxon>
        <taxon>Hexapoda</taxon>
        <taxon>Insecta</taxon>
        <taxon>Pterygota</taxon>
        <taxon>Neoptera</taxon>
        <taxon>Endopterygota</taxon>
        <taxon>Diptera</taxon>
        <taxon>Brachycera</taxon>
        <taxon>Muscomorpha</taxon>
        <taxon>Ephydroidea</taxon>
        <taxon>Drosophilidae</taxon>
        <taxon>Scaptodrosophila</taxon>
    </lineage>
</organism>
<feature type="transmembrane region" description="Helical" evidence="7">
    <location>
        <begin position="208"/>
        <end position="229"/>
    </location>
</feature>
<feature type="transmembrane region" description="Helical" evidence="7">
    <location>
        <begin position="113"/>
        <end position="133"/>
    </location>
</feature>
<dbReference type="AlphaFoldDB" id="A0A6J2T9K0"/>
<dbReference type="GO" id="GO:0015459">
    <property type="term" value="F:potassium channel regulator activity"/>
    <property type="evidence" value="ECO:0007669"/>
    <property type="project" value="TreeGrafter"/>
</dbReference>
<dbReference type="PANTHER" id="PTHR19444">
    <property type="entry name" value="UNC-93 RELATED"/>
    <property type="match status" value="1"/>
</dbReference>
<feature type="transmembrane region" description="Helical" evidence="7">
    <location>
        <begin position="55"/>
        <end position="72"/>
    </location>
</feature>
<gene>
    <name evidence="9" type="primary">LOC115622782</name>
</gene>
<sequence length="237" mass="26555">MIYIPCLIVAILMIVFLLDPLKRYGEGRKGAQASEATTKQLVAATFHQMRRTNQLFLIPLTIFIGLEQAWVAAEYTAGYVACALGVEMIGYVMITWGVVDSISCFVFGFSMEYIGRTIIIFIGATVNILLIGFKLHWRPTPDTPVVFYALAGLWGVGDAVWVTQINGFYGLLFRRHKEAAFSNYRLFESLGFVLGFSYSSLLCIREKLYVLLLNLTLGLIGYLAVEVLFQNKVSWCG</sequence>
<keyword evidence="5 7" id="KW-0472">Membrane</keyword>
<feature type="transmembrane region" description="Helical" evidence="7">
    <location>
        <begin position="78"/>
        <end position="106"/>
    </location>
</feature>
<evidence type="ECO:0000256" key="6">
    <source>
        <dbReference type="ARBA" id="ARBA00023180"/>
    </source>
</evidence>
<dbReference type="PANTHER" id="PTHR19444:SF13">
    <property type="entry name" value="PROTEIN UNC-93 HOMOLOG A"/>
    <property type="match status" value="1"/>
</dbReference>
<dbReference type="InterPro" id="IPR051951">
    <property type="entry name" value="UNC-93_regulatory"/>
</dbReference>
<dbReference type="Proteomes" id="UP000504634">
    <property type="component" value="Unplaced"/>
</dbReference>
<dbReference type="GO" id="GO:0055120">
    <property type="term" value="C:striated muscle dense body"/>
    <property type="evidence" value="ECO:0007669"/>
    <property type="project" value="TreeGrafter"/>
</dbReference>
<feature type="transmembrane region" description="Helical" evidence="7">
    <location>
        <begin position="6"/>
        <end position="21"/>
    </location>
</feature>
<evidence type="ECO:0000256" key="7">
    <source>
        <dbReference type="SAM" id="Phobius"/>
    </source>
</evidence>